<proteinExistence type="predicted"/>
<evidence type="ECO:0000313" key="2">
    <source>
        <dbReference type="Proteomes" id="UP000671845"/>
    </source>
</evidence>
<evidence type="ECO:0000313" key="1">
    <source>
        <dbReference type="EMBL" id="QTP58327.1"/>
    </source>
</evidence>
<keyword evidence="2" id="KW-1185">Reference proteome</keyword>
<evidence type="ECO:0008006" key="3">
    <source>
        <dbReference type="Google" id="ProtNLM"/>
    </source>
</evidence>
<name>A0ABX7WFU1_9GAMM</name>
<dbReference type="EMBL" id="CP053383">
    <property type="protein sequence ID" value="QTP58327.1"/>
    <property type="molecule type" value="Genomic_DNA"/>
</dbReference>
<dbReference type="Proteomes" id="UP000671845">
    <property type="component" value="Chromosome"/>
</dbReference>
<dbReference type="RefSeq" id="WP_209477021.1">
    <property type="nucleotide sequence ID" value="NZ_CP053383.1"/>
</dbReference>
<organism evidence="1 2">
    <name type="scientific">Halomonas sulfidivorans</name>
    <dbReference type="NCBI Taxonomy" id="2733488"/>
    <lineage>
        <taxon>Bacteria</taxon>
        <taxon>Pseudomonadati</taxon>
        <taxon>Pseudomonadota</taxon>
        <taxon>Gammaproteobacteria</taxon>
        <taxon>Oceanospirillales</taxon>
        <taxon>Halomonadaceae</taxon>
        <taxon>Halomonas</taxon>
    </lineage>
</organism>
<gene>
    <name evidence="1" type="ORF">HNO53_06135</name>
</gene>
<protein>
    <recommendedName>
        <fullName evidence="3">NERD domain-containing protein</fullName>
    </recommendedName>
</protein>
<accession>A0ABX7WFU1</accession>
<reference evidence="1 2" key="1">
    <citation type="journal article" date="2021" name="Front. Microbiol.">
        <title>Aerobic Denitrification and Heterotrophic Sulfur Oxidation in the Genus Halomonas Revealed by Six Novel Species Characterizations and Genome-Based Analysis.</title>
        <authorList>
            <person name="Wang L."/>
            <person name="Shao Z."/>
        </authorList>
    </citation>
    <scope>NUCLEOTIDE SEQUENCE [LARGE SCALE GENOMIC DNA]</scope>
    <source>
        <strain evidence="1 2">MCCC 1A13718</strain>
    </source>
</reference>
<sequence length="676" mass="78448">MGDCFKKKVRNGEVKSPVQRGFKLNNWQKAWDETVDFSDRCEQLFNAGKVFHSILDELRVALTELYAKSPKVKNEKLLMAYIAMSNRDREILSKSNKARPVDGKNIFSRTISNNAVNNEITLQEVADGCVDGLQKAIFYCVNRIKKQENFSSPYGEMEIVDFITAEANISQIYHMCENYWQAILWGDYSFNITDEDNKLYNVQQLQTAFEISYEASQMSRSRLSAQSALITSRNNISRFFDDDSYLCIKKSGRKKQLKKASIKDADDMIRYFNSNFRAQELFLIYEFPEEFLKSVKSGFCIKETLNVFRLLVLLSHTYSEKYPENDGFQNINKLNEFCPKFKKIEFIKGVSSATGYTCKKTKQILEFLEFDGTVSRDLWCHPVISIDDKYAILTSSLVTPSIVRVVEHWLVELEIEMQDKGLQFEQTIIDEVNASVAQNQFVDDYNECASKRFKLKNGEEEIDLLFRIGNLIVLGEAKSIVTTDSPISQYRTIETLRKASDQAKRKSQFVLDNTEEIFERLGWEYTAQEEYKVTCCILNSSRIFAGLTIDDVPVCDKGILTRYFSDNLFPIISRLNDDNTGEIHFAWYELYSNSNELVMNLEKYLRSPPQITEISDDFEYKSISIPCRDEDSYKLQYTRLVPKDTPIMERINKRSVFPIHTVDDIEKHIDEMDILM</sequence>